<gene>
    <name evidence="1" type="ORF">PghCCS26_37460</name>
</gene>
<dbReference type="EMBL" id="BTCL01000013">
    <property type="protein sequence ID" value="GMK46617.1"/>
    <property type="molecule type" value="Genomic_DNA"/>
</dbReference>
<dbReference type="Proteomes" id="UP001285921">
    <property type="component" value="Unassembled WGS sequence"/>
</dbReference>
<sequence>MERRQYAPSQPATLAAYERMYKWYKDTAIAIHNTFGYDLDYINPDRNGLVLGHRMLRALRRSSA</sequence>
<accession>A0ABQ6NNC6</accession>
<proteinExistence type="predicted"/>
<keyword evidence="2" id="KW-1185">Reference proteome</keyword>
<evidence type="ECO:0000313" key="1">
    <source>
        <dbReference type="EMBL" id="GMK46617.1"/>
    </source>
</evidence>
<protein>
    <submittedName>
        <fullName evidence="1">Uncharacterized protein</fullName>
    </submittedName>
</protein>
<comment type="caution">
    <text evidence="1">The sequence shown here is derived from an EMBL/GenBank/DDBJ whole genome shotgun (WGS) entry which is preliminary data.</text>
</comment>
<organism evidence="1 2">
    <name type="scientific">Paenibacillus glycanilyticus</name>
    <dbReference type="NCBI Taxonomy" id="126569"/>
    <lineage>
        <taxon>Bacteria</taxon>
        <taxon>Bacillati</taxon>
        <taxon>Bacillota</taxon>
        <taxon>Bacilli</taxon>
        <taxon>Bacillales</taxon>
        <taxon>Paenibacillaceae</taxon>
        <taxon>Paenibacillus</taxon>
    </lineage>
</organism>
<evidence type="ECO:0000313" key="2">
    <source>
        <dbReference type="Proteomes" id="UP001285921"/>
    </source>
</evidence>
<reference evidence="1 2" key="1">
    <citation type="submission" date="2023-05" db="EMBL/GenBank/DDBJ databases">
        <title>Draft genome of Paenibacillus sp. CCS26.</title>
        <authorList>
            <person name="Akita H."/>
            <person name="Shinto Y."/>
            <person name="Kimura Z."/>
        </authorList>
    </citation>
    <scope>NUCLEOTIDE SEQUENCE [LARGE SCALE GENOMIC DNA]</scope>
    <source>
        <strain evidence="1 2">CCS26</strain>
    </source>
</reference>
<name>A0ABQ6NNC6_9BACL</name>